<evidence type="ECO:0000313" key="2">
    <source>
        <dbReference type="EMBL" id="GFT36789.1"/>
    </source>
</evidence>
<evidence type="ECO:0000313" key="3">
    <source>
        <dbReference type="Proteomes" id="UP000887013"/>
    </source>
</evidence>
<dbReference type="InterPro" id="IPR004154">
    <property type="entry name" value="Anticodon-bd"/>
</dbReference>
<reference evidence="2" key="1">
    <citation type="submission" date="2020-08" db="EMBL/GenBank/DDBJ databases">
        <title>Multicomponent nature underlies the extraordinary mechanical properties of spider dragline silk.</title>
        <authorList>
            <person name="Kono N."/>
            <person name="Nakamura H."/>
            <person name="Mori M."/>
            <person name="Yoshida Y."/>
            <person name="Ohtoshi R."/>
            <person name="Malay A.D."/>
            <person name="Moran D.A.P."/>
            <person name="Tomita M."/>
            <person name="Numata K."/>
            <person name="Arakawa K."/>
        </authorList>
    </citation>
    <scope>NUCLEOTIDE SEQUENCE</scope>
</reference>
<sequence length="390" mass="45174">MECVMKSQAVAAVTFKKLIQCCSKNHILSAQKLNKASSLQYGPLGCHLKRNIFNEWFYSLLNNEDVNVFPVEIPNPRKQAFLLQRSTKEISIDLLQNVMGNFFEIHNKMGYHLPFGLAVYGPCVNKNISRKESPAQLDLNMLKDLETWTGISVIFFCPPKKSLNWFHYWSKKRHLWWRRYSSMPSKFSLSDVTKTSPDDQQLSLLLEYPWGKEKLETITLHENKLVQELCEKYQKQLQIQSFNQDSIPSVITCETELDLAVIAYLANSYEEDRNLFHLHCKLAPYKVSFAVGENNLDLFRKVENVASHITKELKNLDISVLPDSDLNISVPLEIKFEKYDEMGIPYVIVLDENSLYTGYAGLRNRDSTLQEQILISDLSTQLVEYLEIKR</sequence>
<dbReference type="InterPro" id="IPR027031">
    <property type="entry name" value="Gly-tRNA_synthase/POLG2"/>
</dbReference>
<accession>A0A8X6NX99</accession>
<dbReference type="AlphaFoldDB" id="A0A8X6NX99"/>
<dbReference type="InterPro" id="IPR045864">
    <property type="entry name" value="aa-tRNA-synth_II/BPL/LPL"/>
</dbReference>
<dbReference type="InterPro" id="IPR036621">
    <property type="entry name" value="Anticodon-bd_dom_sf"/>
</dbReference>
<keyword evidence="3" id="KW-1185">Reference proteome</keyword>
<name>A0A8X6NX99_NEPPI</name>
<dbReference type="OrthoDB" id="5394539at2759"/>
<dbReference type="Gene3D" id="3.30.930.10">
    <property type="entry name" value="Bira Bifunctional Protein, Domain 2"/>
    <property type="match status" value="1"/>
</dbReference>
<dbReference type="PANTHER" id="PTHR10745">
    <property type="entry name" value="GLYCYL-TRNA SYNTHETASE/DNA POLYMERASE SUBUNIT GAMMA-2"/>
    <property type="match status" value="1"/>
</dbReference>
<dbReference type="GO" id="GO:0006264">
    <property type="term" value="P:mitochondrial DNA replication"/>
    <property type="evidence" value="ECO:0007669"/>
    <property type="project" value="TreeGrafter"/>
</dbReference>
<proteinExistence type="predicted"/>
<dbReference type="SUPFAM" id="SSF52954">
    <property type="entry name" value="Class II aaRS ABD-related"/>
    <property type="match status" value="1"/>
</dbReference>
<protein>
    <submittedName>
        <fullName evidence="2">DNA polymerase subunit gamma-2, mitochondrial</fullName>
    </submittedName>
</protein>
<dbReference type="Pfam" id="PF03129">
    <property type="entry name" value="HGTP_anticodon"/>
    <property type="match status" value="1"/>
</dbReference>
<comment type="caution">
    <text evidence="2">The sequence shown here is derived from an EMBL/GenBank/DDBJ whole genome shotgun (WGS) entry which is preliminary data.</text>
</comment>
<dbReference type="PANTHER" id="PTHR10745:SF8">
    <property type="entry name" value="DNA POLYMERASE SUBUNIT GAMMA-2, MITOCHONDRIAL"/>
    <property type="match status" value="1"/>
</dbReference>
<gene>
    <name evidence="2" type="primary">Polg2</name>
    <name evidence="2" type="ORF">NPIL_471611</name>
</gene>
<dbReference type="Proteomes" id="UP000887013">
    <property type="component" value="Unassembled WGS sequence"/>
</dbReference>
<dbReference type="GO" id="GO:0005739">
    <property type="term" value="C:mitochondrion"/>
    <property type="evidence" value="ECO:0007669"/>
    <property type="project" value="TreeGrafter"/>
</dbReference>
<evidence type="ECO:0000259" key="1">
    <source>
        <dbReference type="Pfam" id="PF03129"/>
    </source>
</evidence>
<dbReference type="SUPFAM" id="SSF55681">
    <property type="entry name" value="Class II aaRS and biotin synthetases"/>
    <property type="match status" value="1"/>
</dbReference>
<organism evidence="2 3">
    <name type="scientific">Nephila pilipes</name>
    <name type="common">Giant wood spider</name>
    <name type="synonym">Nephila maculata</name>
    <dbReference type="NCBI Taxonomy" id="299642"/>
    <lineage>
        <taxon>Eukaryota</taxon>
        <taxon>Metazoa</taxon>
        <taxon>Ecdysozoa</taxon>
        <taxon>Arthropoda</taxon>
        <taxon>Chelicerata</taxon>
        <taxon>Arachnida</taxon>
        <taxon>Araneae</taxon>
        <taxon>Araneomorphae</taxon>
        <taxon>Entelegynae</taxon>
        <taxon>Araneoidea</taxon>
        <taxon>Nephilidae</taxon>
        <taxon>Nephila</taxon>
    </lineage>
</organism>
<dbReference type="Gene3D" id="3.40.50.800">
    <property type="entry name" value="Anticodon-binding domain"/>
    <property type="match status" value="1"/>
</dbReference>
<feature type="domain" description="Anticodon-binding" evidence="1">
    <location>
        <begin position="301"/>
        <end position="383"/>
    </location>
</feature>
<dbReference type="EMBL" id="BMAW01013997">
    <property type="protein sequence ID" value="GFT36789.1"/>
    <property type="molecule type" value="Genomic_DNA"/>
</dbReference>